<dbReference type="AlphaFoldDB" id="A0A1M5VEX5"/>
<reference evidence="3" key="1">
    <citation type="submission" date="2016-11" db="EMBL/GenBank/DDBJ databases">
        <authorList>
            <person name="Varghese N."/>
            <person name="Submissions S."/>
        </authorList>
    </citation>
    <scope>NUCLEOTIDE SEQUENCE [LARGE SCALE GENOMIC DNA]</scope>
    <source>
        <strain evidence="3">DSM 100572</strain>
    </source>
</reference>
<feature type="domain" description="Glycoside hydrolase family 13 N-terminal" evidence="1">
    <location>
        <begin position="15"/>
        <end position="74"/>
    </location>
</feature>
<dbReference type="GO" id="GO:0004553">
    <property type="term" value="F:hydrolase activity, hydrolyzing O-glycosyl compounds"/>
    <property type="evidence" value="ECO:0007669"/>
    <property type="project" value="InterPro"/>
</dbReference>
<protein>
    <submittedName>
        <fullName evidence="2">Carbohydrate-binding module 48 (Isoamylase N-terminal domain)</fullName>
    </submittedName>
</protein>
<gene>
    <name evidence="2" type="ORF">SAMN05444281_1731</name>
</gene>
<accession>A0A1M5VEX5</accession>
<dbReference type="InterPro" id="IPR013783">
    <property type="entry name" value="Ig-like_fold"/>
</dbReference>
<evidence type="ECO:0000313" key="3">
    <source>
        <dbReference type="Proteomes" id="UP000184109"/>
    </source>
</evidence>
<name>A0A1M5VEX5_9FLAO</name>
<proteinExistence type="predicted"/>
<evidence type="ECO:0000313" key="2">
    <source>
        <dbReference type="EMBL" id="SHH73473.1"/>
    </source>
</evidence>
<dbReference type="EMBL" id="FQXQ01000003">
    <property type="protein sequence ID" value="SHH73473.1"/>
    <property type="molecule type" value="Genomic_DNA"/>
</dbReference>
<dbReference type="InterPro" id="IPR014756">
    <property type="entry name" value="Ig_E-set"/>
</dbReference>
<dbReference type="Proteomes" id="UP000184109">
    <property type="component" value="Unassembled WGS sequence"/>
</dbReference>
<dbReference type="Gene3D" id="2.60.40.10">
    <property type="entry name" value="Immunoglobulins"/>
    <property type="match status" value="1"/>
</dbReference>
<dbReference type="Pfam" id="PF02922">
    <property type="entry name" value="CBM_48"/>
    <property type="match status" value="1"/>
</dbReference>
<evidence type="ECO:0000259" key="1">
    <source>
        <dbReference type="Pfam" id="PF02922"/>
    </source>
</evidence>
<dbReference type="CDD" id="cd07184">
    <property type="entry name" value="E_set_Isoamylase_like_N"/>
    <property type="match status" value="1"/>
</dbReference>
<dbReference type="InterPro" id="IPR004193">
    <property type="entry name" value="Glyco_hydro_13_N"/>
</dbReference>
<sequence length="98" mass="10969">MAVTKKFLKTKPVCKVTFAISAPEAAEAVLVGDFNEWDLTSTPLKKLKNGTFKVVIDLDTEKSYEYKYVIDGEYVNDDEPEALIFNEFANAENSLLAL</sequence>
<dbReference type="RefSeq" id="WP_073120525.1">
    <property type="nucleotide sequence ID" value="NZ_BMEN01000003.1"/>
</dbReference>
<keyword evidence="3" id="KW-1185">Reference proteome</keyword>
<dbReference type="OrthoDB" id="5451596at2"/>
<organism evidence="2 3">
    <name type="scientific">Wenyingzhuangia marina</name>
    <dbReference type="NCBI Taxonomy" id="1195760"/>
    <lineage>
        <taxon>Bacteria</taxon>
        <taxon>Pseudomonadati</taxon>
        <taxon>Bacteroidota</taxon>
        <taxon>Flavobacteriia</taxon>
        <taxon>Flavobacteriales</taxon>
        <taxon>Flavobacteriaceae</taxon>
        <taxon>Wenyingzhuangia</taxon>
    </lineage>
</organism>
<dbReference type="GO" id="GO:0005975">
    <property type="term" value="P:carbohydrate metabolic process"/>
    <property type="evidence" value="ECO:0007669"/>
    <property type="project" value="InterPro"/>
</dbReference>
<dbReference type="SUPFAM" id="SSF81296">
    <property type="entry name" value="E set domains"/>
    <property type="match status" value="1"/>
</dbReference>
<dbReference type="STRING" id="1195760.SAMN05444281_1731"/>